<gene>
    <name evidence="1" type="ORF">QAD02_018115</name>
</gene>
<evidence type="ECO:0000313" key="1">
    <source>
        <dbReference type="EMBL" id="KAJ8682323.1"/>
    </source>
</evidence>
<name>A0ACC2PGY0_9HYME</name>
<dbReference type="Proteomes" id="UP001239111">
    <property type="component" value="Chromosome 1"/>
</dbReference>
<comment type="caution">
    <text evidence="1">The sequence shown here is derived from an EMBL/GenBank/DDBJ whole genome shotgun (WGS) entry which is preliminary data.</text>
</comment>
<accession>A0ACC2PGY0</accession>
<reference evidence="1" key="1">
    <citation type="submission" date="2023-04" db="EMBL/GenBank/DDBJ databases">
        <title>A chromosome-level genome assembly of the parasitoid wasp Eretmocerus hayati.</title>
        <authorList>
            <person name="Zhong Y."/>
            <person name="Liu S."/>
            <person name="Liu Y."/>
        </authorList>
    </citation>
    <scope>NUCLEOTIDE SEQUENCE</scope>
    <source>
        <strain evidence="1">ZJU_SS_LIU_2023</strain>
    </source>
</reference>
<organism evidence="1 2">
    <name type="scientific">Eretmocerus hayati</name>
    <dbReference type="NCBI Taxonomy" id="131215"/>
    <lineage>
        <taxon>Eukaryota</taxon>
        <taxon>Metazoa</taxon>
        <taxon>Ecdysozoa</taxon>
        <taxon>Arthropoda</taxon>
        <taxon>Hexapoda</taxon>
        <taxon>Insecta</taxon>
        <taxon>Pterygota</taxon>
        <taxon>Neoptera</taxon>
        <taxon>Endopterygota</taxon>
        <taxon>Hymenoptera</taxon>
        <taxon>Apocrita</taxon>
        <taxon>Proctotrupomorpha</taxon>
        <taxon>Chalcidoidea</taxon>
        <taxon>Aphelinidae</taxon>
        <taxon>Aphelininae</taxon>
        <taxon>Eretmocerus</taxon>
    </lineage>
</organism>
<evidence type="ECO:0000313" key="2">
    <source>
        <dbReference type="Proteomes" id="UP001239111"/>
    </source>
</evidence>
<proteinExistence type="predicted"/>
<protein>
    <submittedName>
        <fullName evidence="1">Uncharacterized protein</fullName>
    </submittedName>
</protein>
<keyword evidence="2" id="KW-1185">Reference proteome</keyword>
<sequence>MFPDKSPECPIDAAAKPKSEIPKMDDFNAQHKAENPEAANDLLFKIPSNERQKIMEMEKLKCQSLTHIPRTDLVLSDDVLGKGSFGEVRSGKWFHLDVALRCIYLSRTSMKPFEKKVSTILALVVQMCSCFWVSLETKNNCT</sequence>
<dbReference type="EMBL" id="CM056741">
    <property type="protein sequence ID" value="KAJ8682323.1"/>
    <property type="molecule type" value="Genomic_DNA"/>
</dbReference>